<dbReference type="SMART" id="SM00671">
    <property type="entry name" value="SEL1"/>
    <property type="match status" value="3"/>
</dbReference>
<protein>
    <submittedName>
        <fullName evidence="1">Sel1 domain-containing protein</fullName>
    </submittedName>
</protein>
<dbReference type="STRING" id="1333998.M2A_0543"/>
<dbReference type="PANTHER" id="PTHR11102:SF160">
    <property type="entry name" value="ERAD-ASSOCIATED E3 UBIQUITIN-PROTEIN LIGASE COMPONENT HRD3"/>
    <property type="match status" value="1"/>
</dbReference>
<comment type="caution">
    <text evidence="1">The sequence shown here is derived from an EMBL/GenBank/DDBJ whole genome shotgun (WGS) entry which is preliminary data.</text>
</comment>
<dbReference type="InterPro" id="IPR011990">
    <property type="entry name" value="TPR-like_helical_dom_sf"/>
</dbReference>
<dbReference type="EMBL" id="BBIO01000002">
    <property type="protein sequence ID" value="GAK44044.1"/>
    <property type="molecule type" value="Genomic_DNA"/>
</dbReference>
<evidence type="ECO:0000313" key="2">
    <source>
        <dbReference type="Proteomes" id="UP000028702"/>
    </source>
</evidence>
<dbReference type="InterPro" id="IPR050767">
    <property type="entry name" value="Sel1_AlgK"/>
</dbReference>
<dbReference type="PANTHER" id="PTHR11102">
    <property type="entry name" value="SEL-1-LIKE PROTEIN"/>
    <property type="match status" value="1"/>
</dbReference>
<sequence>MIRRTEVKAVALNRERRERGVRLLWVLGSALTLLLAVLIGGRALAQKAEEAPEITVDAAPLDMPVDAIIEEVREEAETSVPSEETGFRLYRRGLYKEAFKEWAKAVEQGDVGAAYRLGEEYFDAKVVKRDIEKALKYYRIGANGGDPRAQMDLGTLYDNGWGVERDIAEAAKWYLAAAQQGMVEAQYNVATLYEKGDGLELDLERAYMYYLLAVEGGFAQFATTALENVSRMMSPTQIKEATGMARTFQAKKWEEIQAKDG</sequence>
<dbReference type="Gene3D" id="1.25.40.10">
    <property type="entry name" value="Tetratricopeptide repeat domain"/>
    <property type="match status" value="1"/>
</dbReference>
<dbReference type="Proteomes" id="UP000028702">
    <property type="component" value="Unassembled WGS sequence"/>
</dbReference>
<name>A0A081B7M6_9HYPH</name>
<proteinExistence type="predicted"/>
<dbReference type="eggNOG" id="COG0790">
    <property type="taxonomic scope" value="Bacteria"/>
</dbReference>
<reference evidence="1 2" key="1">
    <citation type="submission" date="2014-07" db="EMBL/GenBank/DDBJ databases">
        <title>Tepidicaulis marinum gen. nov., sp. nov., a novel marine bacterium denitrifying nitrate to nitrous oxide strictly under microaerobic conditions.</title>
        <authorList>
            <person name="Takeuchi M."/>
            <person name="Yamagishi T."/>
            <person name="Kamagata Y."/>
            <person name="Oshima K."/>
            <person name="Hattori M."/>
            <person name="Katayama T."/>
            <person name="Hanada S."/>
            <person name="Tamaki H."/>
            <person name="Marumo K."/>
            <person name="Maeda H."/>
            <person name="Nedachi M."/>
            <person name="Iwasaki W."/>
            <person name="Suwa Y."/>
            <person name="Sakata S."/>
        </authorList>
    </citation>
    <scope>NUCLEOTIDE SEQUENCE [LARGE SCALE GENOMIC DNA]</scope>
    <source>
        <strain evidence="1 2">MA2</strain>
    </source>
</reference>
<accession>A0A081B7M6</accession>
<dbReference type="InterPro" id="IPR006597">
    <property type="entry name" value="Sel1-like"/>
</dbReference>
<organism evidence="1 2">
    <name type="scientific">Tepidicaulis marinus</name>
    <dbReference type="NCBI Taxonomy" id="1333998"/>
    <lineage>
        <taxon>Bacteria</taxon>
        <taxon>Pseudomonadati</taxon>
        <taxon>Pseudomonadota</taxon>
        <taxon>Alphaproteobacteria</taxon>
        <taxon>Hyphomicrobiales</taxon>
        <taxon>Parvibaculaceae</taxon>
        <taxon>Tepidicaulis</taxon>
    </lineage>
</organism>
<dbReference type="Pfam" id="PF08238">
    <property type="entry name" value="Sel1"/>
    <property type="match status" value="3"/>
</dbReference>
<gene>
    <name evidence="1" type="ORF">M2A_0543</name>
</gene>
<evidence type="ECO:0000313" key="1">
    <source>
        <dbReference type="EMBL" id="GAK44044.1"/>
    </source>
</evidence>
<keyword evidence="2" id="KW-1185">Reference proteome</keyword>
<dbReference type="SUPFAM" id="SSF81901">
    <property type="entry name" value="HCP-like"/>
    <property type="match status" value="1"/>
</dbReference>
<dbReference type="RefSeq" id="WP_158597152.1">
    <property type="nucleotide sequence ID" value="NZ_BBIO01000002.1"/>
</dbReference>
<dbReference type="AlphaFoldDB" id="A0A081B7M6"/>